<keyword evidence="2" id="KW-1185">Reference proteome</keyword>
<dbReference type="Proteomes" id="UP000708208">
    <property type="component" value="Unassembled WGS sequence"/>
</dbReference>
<dbReference type="EMBL" id="CAJVCH010236426">
    <property type="protein sequence ID" value="CAG7732730.1"/>
    <property type="molecule type" value="Genomic_DNA"/>
</dbReference>
<sequence>MEKLVKLIDMQCEPGKQTKSAAFVQYLELEINAFSGDDEEDFIDACVDKLREIKKRRKQRKQAAELPYRFEYVNT</sequence>
<accession>A0A8J2KUR9</accession>
<evidence type="ECO:0000313" key="2">
    <source>
        <dbReference type="Proteomes" id="UP000708208"/>
    </source>
</evidence>
<gene>
    <name evidence="1" type="ORF">AFUS01_LOCUS21223</name>
</gene>
<evidence type="ECO:0000313" key="1">
    <source>
        <dbReference type="EMBL" id="CAG7732730.1"/>
    </source>
</evidence>
<dbReference type="AlphaFoldDB" id="A0A8J2KUR9"/>
<reference evidence="1" key="1">
    <citation type="submission" date="2021-06" db="EMBL/GenBank/DDBJ databases">
        <authorList>
            <person name="Hodson N. C."/>
            <person name="Mongue J. A."/>
            <person name="Jaron S. K."/>
        </authorList>
    </citation>
    <scope>NUCLEOTIDE SEQUENCE</scope>
</reference>
<proteinExistence type="predicted"/>
<comment type="caution">
    <text evidence="1">The sequence shown here is derived from an EMBL/GenBank/DDBJ whole genome shotgun (WGS) entry which is preliminary data.</text>
</comment>
<protein>
    <submittedName>
        <fullName evidence="1">Uncharacterized protein</fullName>
    </submittedName>
</protein>
<organism evidence="1 2">
    <name type="scientific">Allacma fusca</name>
    <dbReference type="NCBI Taxonomy" id="39272"/>
    <lineage>
        <taxon>Eukaryota</taxon>
        <taxon>Metazoa</taxon>
        <taxon>Ecdysozoa</taxon>
        <taxon>Arthropoda</taxon>
        <taxon>Hexapoda</taxon>
        <taxon>Collembola</taxon>
        <taxon>Symphypleona</taxon>
        <taxon>Sminthuridae</taxon>
        <taxon>Allacma</taxon>
    </lineage>
</organism>
<name>A0A8J2KUR9_9HEXA</name>